<dbReference type="AlphaFoldDB" id="A0A518IL29"/>
<gene>
    <name evidence="2" type="ORF">Enr17x_58820</name>
</gene>
<feature type="transmembrane region" description="Helical" evidence="1">
    <location>
        <begin position="54"/>
        <end position="73"/>
    </location>
</feature>
<keyword evidence="3" id="KW-1185">Reference proteome</keyword>
<evidence type="ECO:0000313" key="3">
    <source>
        <dbReference type="Proteomes" id="UP000318313"/>
    </source>
</evidence>
<organism evidence="2 3">
    <name type="scientific">Gimesia fumaroli</name>
    <dbReference type="NCBI Taxonomy" id="2527976"/>
    <lineage>
        <taxon>Bacteria</taxon>
        <taxon>Pseudomonadati</taxon>
        <taxon>Planctomycetota</taxon>
        <taxon>Planctomycetia</taxon>
        <taxon>Planctomycetales</taxon>
        <taxon>Planctomycetaceae</taxon>
        <taxon>Gimesia</taxon>
    </lineage>
</organism>
<protein>
    <submittedName>
        <fullName evidence="2">Uncharacterized protein</fullName>
    </submittedName>
</protein>
<dbReference type="Proteomes" id="UP000318313">
    <property type="component" value="Chromosome"/>
</dbReference>
<feature type="transmembrane region" description="Helical" evidence="1">
    <location>
        <begin position="85"/>
        <end position="114"/>
    </location>
</feature>
<keyword evidence="1" id="KW-0472">Membrane</keyword>
<name>A0A518IL29_9PLAN</name>
<proteinExistence type="predicted"/>
<evidence type="ECO:0000256" key="1">
    <source>
        <dbReference type="SAM" id="Phobius"/>
    </source>
</evidence>
<dbReference type="KEGG" id="gfm:Enr17x_58820"/>
<reference evidence="2 3" key="1">
    <citation type="submission" date="2019-03" db="EMBL/GenBank/DDBJ databases">
        <title>Deep-cultivation of Planctomycetes and their phenomic and genomic characterization uncovers novel biology.</title>
        <authorList>
            <person name="Wiegand S."/>
            <person name="Jogler M."/>
            <person name="Boedeker C."/>
            <person name="Pinto D."/>
            <person name="Vollmers J."/>
            <person name="Rivas-Marin E."/>
            <person name="Kohn T."/>
            <person name="Peeters S.H."/>
            <person name="Heuer A."/>
            <person name="Rast P."/>
            <person name="Oberbeckmann S."/>
            <person name="Bunk B."/>
            <person name="Jeske O."/>
            <person name="Meyerdierks A."/>
            <person name="Storesund J.E."/>
            <person name="Kallscheuer N."/>
            <person name="Luecker S."/>
            <person name="Lage O.M."/>
            <person name="Pohl T."/>
            <person name="Merkel B.J."/>
            <person name="Hornburger P."/>
            <person name="Mueller R.-W."/>
            <person name="Bruemmer F."/>
            <person name="Labrenz M."/>
            <person name="Spormann A.M."/>
            <person name="Op den Camp H."/>
            <person name="Overmann J."/>
            <person name="Amann R."/>
            <person name="Jetten M.S.M."/>
            <person name="Mascher T."/>
            <person name="Medema M.H."/>
            <person name="Devos D.P."/>
            <person name="Kaster A.-K."/>
            <person name="Ovreas L."/>
            <person name="Rohde M."/>
            <person name="Galperin M.Y."/>
            <person name="Jogler C."/>
        </authorList>
    </citation>
    <scope>NUCLEOTIDE SEQUENCE [LARGE SCALE GENOMIC DNA]</scope>
    <source>
        <strain evidence="2 3">Enr17</strain>
    </source>
</reference>
<feature type="transmembrane region" description="Helical" evidence="1">
    <location>
        <begin position="15"/>
        <end position="34"/>
    </location>
</feature>
<dbReference type="RefSeq" id="WP_145313557.1">
    <property type="nucleotide sequence ID" value="NZ_CP037452.1"/>
</dbReference>
<keyword evidence="1" id="KW-1133">Transmembrane helix</keyword>
<dbReference type="EMBL" id="CP037452">
    <property type="protein sequence ID" value="QDV53799.1"/>
    <property type="molecule type" value="Genomic_DNA"/>
</dbReference>
<keyword evidence="1" id="KW-0812">Transmembrane</keyword>
<evidence type="ECO:0000313" key="2">
    <source>
        <dbReference type="EMBL" id="QDV53799.1"/>
    </source>
</evidence>
<sequence length="118" mass="13365">MKRPQEYLLRNNTPIAYLLTWAGILFFLCLMPIIDQYLVDYTHHGSPLRQILPGGLGLISGSLVVAGTLILFISSLHIRLSKYRLLSVLLSLVIFVLQLAGQLLVYFLILYFFVGIEL</sequence>
<accession>A0A518IL29</accession>